<evidence type="ECO:0000259" key="3">
    <source>
        <dbReference type="PROSITE" id="PS50006"/>
    </source>
</evidence>
<name>A0A4Q7LVU3_9MICO</name>
<dbReference type="InterPro" id="IPR000253">
    <property type="entry name" value="FHA_dom"/>
</dbReference>
<feature type="region of interest" description="Disordered" evidence="2">
    <location>
        <begin position="80"/>
        <end position="102"/>
    </location>
</feature>
<proteinExistence type="predicted"/>
<dbReference type="AlphaFoldDB" id="A0A4Q7LVU3"/>
<dbReference type="SUPFAM" id="SSF49879">
    <property type="entry name" value="SMAD/FHA domain"/>
    <property type="match status" value="1"/>
</dbReference>
<evidence type="ECO:0000313" key="4">
    <source>
        <dbReference type="EMBL" id="RZS59146.1"/>
    </source>
</evidence>
<dbReference type="PROSITE" id="PS50006">
    <property type="entry name" value="FHA_DOMAIN"/>
    <property type="match status" value="1"/>
</dbReference>
<evidence type="ECO:0000256" key="1">
    <source>
        <dbReference type="ARBA" id="ARBA00022553"/>
    </source>
</evidence>
<evidence type="ECO:0000256" key="2">
    <source>
        <dbReference type="SAM" id="MobiDB-lite"/>
    </source>
</evidence>
<accession>A0A4Q7LVU3</accession>
<dbReference type="InterPro" id="IPR008984">
    <property type="entry name" value="SMAD_FHA_dom_sf"/>
</dbReference>
<dbReference type="EMBL" id="SGWW01000001">
    <property type="protein sequence ID" value="RZS59146.1"/>
    <property type="molecule type" value="Genomic_DNA"/>
</dbReference>
<feature type="compositionally biased region" description="Pro residues" evidence="2">
    <location>
        <begin position="82"/>
        <end position="93"/>
    </location>
</feature>
<protein>
    <submittedName>
        <fullName evidence="4">FHA domain-containing protein</fullName>
    </submittedName>
</protein>
<dbReference type="InterPro" id="IPR025874">
    <property type="entry name" value="DZR"/>
</dbReference>
<keyword evidence="1" id="KW-0597">Phosphoprotein</keyword>
<reference evidence="4 5" key="1">
    <citation type="journal article" date="2015" name="Stand. Genomic Sci.">
        <title>Genomic Encyclopedia of Bacterial and Archaeal Type Strains, Phase III: the genomes of soil and plant-associated and newly described type strains.</title>
        <authorList>
            <person name="Whitman W.B."/>
            <person name="Woyke T."/>
            <person name="Klenk H.P."/>
            <person name="Zhou Y."/>
            <person name="Lilburn T.G."/>
            <person name="Beck B.J."/>
            <person name="De Vos P."/>
            <person name="Vandamme P."/>
            <person name="Eisen J.A."/>
            <person name="Garrity G."/>
            <person name="Hugenholtz P."/>
            <person name="Kyrpides N.C."/>
        </authorList>
    </citation>
    <scope>NUCLEOTIDE SEQUENCE [LARGE SCALE GENOMIC DNA]</scope>
    <source>
        <strain evidence="4 5">CV2</strain>
    </source>
</reference>
<dbReference type="Pfam" id="PF00498">
    <property type="entry name" value="FHA"/>
    <property type="match status" value="1"/>
</dbReference>
<dbReference type="Proteomes" id="UP000293519">
    <property type="component" value="Unassembled WGS sequence"/>
</dbReference>
<feature type="region of interest" description="Disordered" evidence="2">
    <location>
        <begin position="121"/>
        <end position="160"/>
    </location>
</feature>
<dbReference type="Pfam" id="PF12773">
    <property type="entry name" value="DZR"/>
    <property type="match status" value="1"/>
</dbReference>
<gene>
    <name evidence="4" type="ORF">EV141_0363</name>
</gene>
<dbReference type="Gene3D" id="2.60.200.20">
    <property type="match status" value="1"/>
</dbReference>
<comment type="caution">
    <text evidence="4">The sequence shown here is derived from an EMBL/GenBank/DDBJ whole genome shotgun (WGS) entry which is preliminary data.</text>
</comment>
<evidence type="ECO:0000313" key="5">
    <source>
        <dbReference type="Proteomes" id="UP000293519"/>
    </source>
</evidence>
<organism evidence="4 5">
    <name type="scientific">Microcella putealis</name>
    <dbReference type="NCBI Taxonomy" id="337005"/>
    <lineage>
        <taxon>Bacteria</taxon>
        <taxon>Bacillati</taxon>
        <taxon>Actinomycetota</taxon>
        <taxon>Actinomycetes</taxon>
        <taxon>Micrococcales</taxon>
        <taxon>Microbacteriaceae</taxon>
        <taxon>Microcella</taxon>
    </lineage>
</organism>
<sequence>MTCEHCGAPLAPVAQFCGRCGRSVAVAAAPPAIVPPPTASTGTSAAPGPVAELLPCVVCGTRPHPDDRFCGECGASLSTPVAPEPALPEPALPEPVAAEPTTPEPALPALAPVGFGFFPLPREGGSEVTSAPADARQVPSPESAPEPVAARGGDAVPSPERRPVVLQFSTGDSVTVLGSGLLGRNPRPEPDEVVDHVVIVSDPTRSVSKTHLEFGFDGDAFWVSDRHSGNGTVVREPGQLPRYCEPGRRYHVARGTRVDMGDQFVIIG</sequence>
<feature type="compositionally biased region" description="Low complexity" evidence="2">
    <location>
        <begin position="138"/>
        <end position="150"/>
    </location>
</feature>
<keyword evidence="5" id="KW-1185">Reference proteome</keyword>
<feature type="domain" description="FHA" evidence="3">
    <location>
        <begin position="180"/>
        <end position="234"/>
    </location>
</feature>